<proteinExistence type="predicted"/>
<dbReference type="EMBL" id="MRZV01000030">
    <property type="protein sequence ID" value="PIK61534.1"/>
    <property type="molecule type" value="Genomic_DNA"/>
</dbReference>
<sequence>MENLEDVMCNGKKLKVDKSSKDRIKMKREANKQQKKRKQGVRIDPKATQFKKRKTAKKKAIKATKRTGKFIGRGALYTSSAFQYIAPVASLPTERNWKRWEERSSREAYRQSQYIFL</sequence>
<organism evidence="2 3">
    <name type="scientific">Stichopus japonicus</name>
    <name type="common">Sea cucumber</name>
    <dbReference type="NCBI Taxonomy" id="307972"/>
    <lineage>
        <taxon>Eukaryota</taxon>
        <taxon>Metazoa</taxon>
        <taxon>Echinodermata</taxon>
        <taxon>Eleutherozoa</taxon>
        <taxon>Echinozoa</taxon>
        <taxon>Holothuroidea</taxon>
        <taxon>Aspidochirotacea</taxon>
        <taxon>Aspidochirotida</taxon>
        <taxon>Stichopodidae</taxon>
        <taxon>Apostichopus</taxon>
    </lineage>
</organism>
<gene>
    <name evidence="2" type="ORF">BSL78_01547</name>
</gene>
<accession>A0A2G8LMS8</accession>
<protein>
    <submittedName>
        <fullName evidence="2">Uncharacterized protein</fullName>
    </submittedName>
</protein>
<feature type="compositionally biased region" description="Basic and acidic residues" evidence="1">
    <location>
        <begin position="14"/>
        <end position="32"/>
    </location>
</feature>
<feature type="compositionally biased region" description="Basic residues" evidence="1">
    <location>
        <begin position="49"/>
        <end position="62"/>
    </location>
</feature>
<evidence type="ECO:0000313" key="2">
    <source>
        <dbReference type="EMBL" id="PIK61534.1"/>
    </source>
</evidence>
<dbReference type="AlphaFoldDB" id="A0A2G8LMS8"/>
<evidence type="ECO:0000313" key="3">
    <source>
        <dbReference type="Proteomes" id="UP000230750"/>
    </source>
</evidence>
<dbReference type="Proteomes" id="UP000230750">
    <property type="component" value="Unassembled WGS sequence"/>
</dbReference>
<evidence type="ECO:0000256" key="1">
    <source>
        <dbReference type="SAM" id="MobiDB-lite"/>
    </source>
</evidence>
<dbReference type="OrthoDB" id="10580731at2759"/>
<name>A0A2G8LMS8_STIJA</name>
<reference evidence="2 3" key="1">
    <citation type="journal article" date="2017" name="PLoS Biol.">
        <title>The sea cucumber genome provides insights into morphological evolution and visceral regeneration.</title>
        <authorList>
            <person name="Zhang X."/>
            <person name="Sun L."/>
            <person name="Yuan J."/>
            <person name="Sun Y."/>
            <person name="Gao Y."/>
            <person name="Zhang L."/>
            <person name="Li S."/>
            <person name="Dai H."/>
            <person name="Hamel J.F."/>
            <person name="Liu C."/>
            <person name="Yu Y."/>
            <person name="Liu S."/>
            <person name="Lin W."/>
            <person name="Guo K."/>
            <person name="Jin S."/>
            <person name="Xu P."/>
            <person name="Storey K.B."/>
            <person name="Huan P."/>
            <person name="Zhang T."/>
            <person name="Zhou Y."/>
            <person name="Zhang J."/>
            <person name="Lin C."/>
            <person name="Li X."/>
            <person name="Xing L."/>
            <person name="Huo D."/>
            <person name="Sun M."/>
            <person name="Wang L."/>
            <person name="Mercier A."/>
            <person name="Li F."/>
            <person name="Yang H."/>
            <person name="Xiang J."/>
        </authorList>
    </citation>
    <scope>NUCLEOTIDE SEQUENCE [LARGE SCALE GENOMIC DNA]</scope>
    <source>
        <strain evidence="2">Shaxun</strain>
        <tissue evidence="2">Muscle</tissue>
    </source>
</reference>
<keyword evidence="3" id="KW-1185">Reference proteome</keyword>
<comment type="caution">
    <text evidence="2">The sequence shown here is derived from an EMBL/GenBank/DDBJ whole genome shotgun (WGS) entry which is preliminary data.</text>
</comment>
<feature type="region of interest" description="Disordered" evidence="1">
    <location>
        <begin position="1"/>
        <end position="62"/>
    </location>
</feature>